<dbReference type="PANTHER" id="PTHR42929">
    <property type="entry name" value="INNER MEMBRANE ABC TRANSPORTER PERMEASE PROTEIN YDCU-RELATED-RELATED"/>
    <property type="match status" value="1"/>
</dbReference>
<reference evidence="10" key="1">
    <citation type="submission" date="2020-05" db="EMBL/GenBank/DDBJ databases">
        <authorList>
            <person name="Chiriac C."/>
            <person name="Salcher M."/>
            <person name="Ghai R."/>
            <person name="Kavagutti S V."/>
        </authorList>
    </citation>
    <scope>NUCLEOTIDE SEQUENCE</scope>
</reference>
<feature type="transmembrane region" description="Helical" evidence="8">
    <location>
        <begin position="21"/>
        <end position="41"/>
    </location>
</feature>
<dbReference type="Pfam" id="PF00528">
    <property type="entry name" value="BPD_transp_1"/>
    <property type="match status" value="2"/>
</dbReference>
<dbReference type="InterPro" id="IPR000515">
    <property type="entry name" value="MetI-like"/>
</dbReference>
<feature type="domain" description="ABC transmembrane type-1" evidence="9">
    <location>
        <begin position="73"/>
        <end position="281"/>
    </location>
</feature>
<evidence type="ECO:0000256" key="3">
    <source>
        <dbReference type="ARBA" id="ARBA00022448"/>
    </source>
</evidence>
<feature type="transmembrane region" description="Helical" evidence="8">
    <location>
        <begin position="204"/>
        <end position="226"/>
    </location>
</feature>
<keyword evidence="6 8" id="KW-1133">Transmembrane helix</keyword>
<evidence type="ECO:0000256" key="5">
    <source>
        <dbReference type="ARBA" id="ARBA00022692"/>
    </source>
</evidence>
<evidence type="ECO:0000256" key="8">
    <source>
        <dbReference type="SAM" id="Phobius"/>
    </source>
</evidence>
<organism evidence="10">
    <name type="scientific">freshwater metagenome</name>
    <dbReference type="NCBI Taxonomy" id="449393"/>
    <lineage>
        <taxon>unclassified sequences</taxon>
        <taxon>metagenomes</taxon>
        <taxon>ecological metagenomes</taxon>
    </lineage>
</organism>
<evidence type="ECO:0000259" key="9">
    <source>
        <dbReference type="PROSITE" id="PS50928"/>
    </source>
</evidence>
<evidence type="ECO:0000256" key="1">
    <source>
        <dbReference type="ARBA" id="ARBA00004651"/>
    </source>
</evidence>
<dbReference type="InterPro" id="IPR035906">
    <property type="entry name" value="MetI-like_sf"/>
</dbReference>
<evidence type="ECO:0000256" key="4">
    <source>
        <dbReference type="ARBA" id="ARBA00022475"/>
    </source>
</evidence>
<accession>A0A6J6FSL6</accession>
<feature type="transmembrane region" description="Helical" evidence="8">
    <location>
        <begin position="381"/>
        <end position="402"/>
    </location>
</feature>
<feature type="transmembrane region" description="Helical" evidence="8">
    <location>
        <begin position="162"/>
        <end position="183"/>
    </location>
</feature>
<feature type="transmembrane region" description="Helical" evidence="8">
    <location>
        <begin position="330"/>
        <end position="351"/>
    </location>
</feature>
<dbReference type="GO" id="GO:0055085">
    <property type="term" value="P:transmembrane transport"/>
    <property type="evidence" value="ECO:0007669"/>
    <property type="project" value="InterPro"/>
</dbReference>
<comment type="similarity">
    <text evidence="2">Belongs to the binding-protein-dependent transport system permease family. CysTW subfamily.</text>
</comment>
<feature type="transmembrane region" description="Helical" evidence="8">
    <location>
        <begin position="265"/>
        <end position="288"/>
    </location>
</feature>
<dbReference type="PANTHER" id="PTHR42929:SF1">
    <property type="entry name" value="INNER MEMBRANE ABC TRANSPORTER PERMEASE PROTEIN YDCU-RELATED"/>
    <property type="match status" value="1"/>
</dbReference>
<evidence type="ECO:0000256" key="2">
    <source>
        <dbReference type="ARBA" id="ARBA00007069"/>
    </source>
</evidence>
<evidence type="ECO:0000313" key="10">
    <source>
        <dbReference type="EMBL" id="CAB4591787.1"/>
    </source>
</evidence>
<feature type="domain" description="ABC transmembrane type-1" evidence="9">
    <location>
        <begin position="449"/>
        <end position="655"/>
    </location>
</feature>
<feature type="transmembrane region" description="Helical" evidence="8">
    <location>
        <begin position="109"/>
        <end position="131"/>
    </location>
</feature>
<keyword evidence="3" id="KW-0813">Transport</keyword>
<keyword evidence="4" id="KW-1003">Cell membrane</keyword>
<sequence>MTDRNRRKWRGPKYALALPSIIWYSLFFILPIAFIIVYSFGTKDTSRLLPVDLGKLTTGNYSEVFDDTFFKTFKATLRISVIATLMCLLIGLPVAYFAAFKVSEKWRAVILALVVVPSFTSFLIRTVAWRIPLAPKGEFSRWLIDLGLIGDKGIQLLETQTAVQIAIVYNYLGFMILPLFVAFDRIDVRMREASKDLGAGRVTTFFSITLPLAGPGIAAGVLLTFIPMCGDYVTATVLGGAKGNMIGSMIASQFSQAQNWPLGSAMAVLMIGAVLLALVVGAVVVWVVPRLVSLLAPLSESIRRSMHRRRVSRAAAGTTRTSISVDVNRLVMAAWAVLVLLFMFIPIGLVFRHSFNGGSSFSIWTGETSTKWWGELFDGGAAWAVLVRFVVITALALVVKRVLARTTDIAPRRLNWVGPAGFVLALVVNGLISDWFREIFDFAGIGDAIRNSFMAAFGATVIAVVLGGLSGVALARRPGRWAKIFMATVFLILVTPEVMDAIALVTWFQRLQDVPVLGYVFKNGIGPFNGGMHKLWVGQSLYASAVVTLIVRARLSGLDESLEEAAADLGATPARAFRQITLPLISSALVAGGLLSFTLCLDNAVISTLVSEAGSTTFPVALLGATKSTIKPFWGVGAVMLFMITMAALAFVAVVLRRSGESSSDIAATLAGG</sequence>
<protein>
    <submittedName>
        <fullName evidence="10">Unannotated protein</fullName>
    </submittedName>
</protein>
<feature type="transmembrane region" description="Helical" evidence="8">
    <location>
        <begin position="576"/>
        <end position="599"/>
    </location>
</feature>
<name>A0A6J6FSL6_9ZZZZ</name>
<dbReference type="AlphaFoldDB" id="A0A6J6FSL6"/>
<feature type="transmembrane region" description="Helical" evidence="8">
    <location>
        <begin position="484"/>
        <end position="508"/>
    </location>
</feature>
<evidence type="ECO:0000256" key="6">
    <source>
        <dbReference type="ARBA" id="ARBA00022989"/>
    </source>
</evidence>
<feature type="transmembrane region" description="Helical" evidence="8">
    <location>
        <begin position="414"/>
        <end position="432"/>
    </location>
</feature>
<feature type="transmembrane region" description="Helical" evidence="8">
    <location>
        <begin position="75"/>
        <end position="97"/>
    </location>
</feature>
<keyword evidence="5 8" id="KW-0812">Transmembrane</keyword>
<dbReference type="PROSITE" id="PS50928">
    <property type="entry name" value="ABC_TM1"/>
    <property type="match status" value="2"/>
</dbReference>
<feature type="transmembrane region" description="Helical" evidence="8">
    <location>
        <begin position="452"/>
        <end position="472"/>
    </location>
</feature>
<comment type="subcellular location">
    <subcellularLocation>
        <location evidence="1">Cell membrane</location>
        <topology evidence="1">Multi-pass membrane protein</topology>
    </subcellularLocation>
</comment>
<dbReference type="Gene3D" id="1.10.3720.10">
    <property type="entry name" value="MetI-like"/>
    <property type="match status" value="2"/>
</dbReference>
<dbReference type="SUPFAM" id="SSF161098">
    <property type="entry name" value="MetI-like"/>
    <property type="match status" value="2"/>
</dbReference>
<dbReference type="EMBL" id="CAEZTS010000187">
    <property type="protein sequence ID" value="CAB4591787.1"/>
    <property type="molecule type" value="Genomic_DNA"/>
</dbReference>
<keyword evidence="7 8" id="KW-0472">Membrane</keyword>
<proteinExistence type="inferred from homology"/>
<feature type="transmembrane region" description="Helical" evidence="8">
    <location>
        <begin position="633"/>
        <end position="656"/>
    </location>
</feature>
<evidence type="ECO:0000256" key="7">
    <source>
        <dbReference type="ARBA" id="ARBA00023136"/>
    </source>
</evidence>
<dbReference type="CDD" id="cd06261">
    <property type="entry name" value="TM_PBP2"/>
    <property type="match status" value="2"/>
</dbReference>
<gene>
    <name evidence="10" type="ORF">UFOPK1722_01679</name>
</gene>
<dbReference type="GO" id="GO:0005886">
    <property type="term" value="C:plasma membrane"/>
    <property type="evidence" value="ECO:0007669"/>
    <property type="project" value="UniProtKB-SubCell"/>
</dbReference>